<organism evidence="2 3">
    <name type="scientific">Humibacillus xanthopallidus</name>
    <dbReference type="NCBI Taxonomy" id="412689"/>
    <lineage>
        <taxon>Bacteria</taxon>
        <taxon>Bacillati</taxon>
        <taxon>Actinomycetota</taxon>
        <taxon>Actinomycetes</taxon>
        <taxon>Micrococcales</taxon>
        <taxon>Intrasporangiaceae</taxon>
        <taxon>Humibacillus</taxon>
    </lineage>
</organism>
<name>A0A543HGM6_9MICO</name>
<keyword evidence="3" id="KW-1185">Reference proteome</keyword>
<evidence type="ECO:0000313" key="2">
    <source>
        <dbReference type="EMBL" id="TQM57443.1"/>
    </source>
</evidence>
<proteinExistence type="predicted"/>
<feature type="region of interest" description="Disordered" evidence="1">
    <location>
        <begin position="515"/>
        <end position="536"/>
    </location>
</feature>
<dbReference type="EMBL" id="VFPM01000004">
    <property type="protein sequence ID" value="TQM57443.1"/>
    <property type="molecule type" value="Genomic_DNA"/>
</dbReference>
<protein>
    <submittedName>
        <fullName evidence="2">Uncharacterized protein</fullName>
    </submittedName>
</protein>
<dbReference type="Proteomes" id="UP000316747">
    <property type="component" value="Unassembled WGS sequence"/>
</dbReference>
<evidence type="ECO:0000313" key="3">
    <source>
        <dbReference type="Proteomes" id="UP000316747"/>
    </source>
</evidence>
<dbReference type="AlphaFoldDB" id="A0A543HGM6"/>
<gene>
    <name evidence="2" type="ORF">FBY41_4267</name>
</gene>
<reference evidence="2 3" key="1">
    <citation type="submission" date="2019-06" db="EMBL/GenBank/DDBJ databases">
        <title>Genome sequencing of plant associated microbes to promote plant fitness in Sorghum bicolor and Oryza sativa.</title>
        <authorList>
            <person name="Coleman-Derr D."/>
        </authorList>
    </citation>
    <scope>NUCLEOTIDE SEQUENCE [LARGE SCALE GENOMIC DNA]</scope>
    <source>
        <strain evidence="2 3">KV-663</strain>
    </source>
</reference>
<sequence length="681" mass="73476">MVRSRHGRTFGIASACMPVEAHALTEESDCPMSEFDVAADLNLAAGALRGLVDDEDRFRAWYDAFLAGDADSYRRILGKASALEHEDLLCGWLCSKECVRLCWRLCGPPRIDRIPEPRELAEVIVRLTSDEELLERLVQPVLELDPRAWQSLVNELELRPFCHLICHWVCRVYCRLRCERLDDTDGVLSRHLVDELAGAGPAIAALVADEAGFAEVSKAALAGRCELVKSVFDRLGLADRCRWICEFFCSWRCVRVCITLCRPFQVTEMDLSLTEAYEFGQAISRLSEQPEALAAVADAVEREDVDRFASLVKELGLERFCVQLCHWVCSWHCTLLCRCVCTPVLQPWFTHVGHFDIYADIDSGTGLTNKGLSFSGLYFNGGPGFAFQDCLELRGYCPAASPIDGTAMRYRFVLAGTSTPITGSRVCQVDAGSRVVSWPQNLSGVAGAANVSTFQTIAIAGAPTAEKPPPAPGDPWYGPDIHTLVPDPDGWVVVDPASISGGFTTLLGFDTTDDVPGGMPTSANPAGQTASPAPSGQDLGIVFEATRVAGPTSPPDHSNTLARVHISNWRELNLLDIQQFHGAGAGACSPITSALDVDYTADHEVMAAWSVAITSASPSAPGTVAGGTVPRGGFGTDHENTTGWQPCSYTASLSTRAALTTGLIDNQGYTTSKTFCTTGRG</sequence>
<feature type="compositionally biased region" description="Polar residues" evidence="1">
    <location>
        <begin position="521"/>
        <end position="534"/>
    </location>
</feature>
<accession>A0A543HGM6</accession>
<evidence type="ECO:0000256" key="1">
    <source>
        <dbReference type="SAM" id="MobiDB-lite"/>
    </source>
</evidence>
<comment type="caution">
    <text evidence="2">The sequence shown here is derived from an EMBL/GenBank/DDBJ whole genome shotgun (WGS) entry which is preliminary data.</text>
</comment>